<evidence type="ECO:0000256" key="7">
    <source>
        <dbReference type="RuleBase" id="RU003956"/>
    </source>
</evidence>
<dbReference type="PROSITE" id="PS00704">
    <property type="entry name" value="PROK_CO2_ANHYDRASE_1"/>
    <property type="match status" value="1"/>
</dbReference>
<dbReference type="GO" id="GO:0015976">
    <property type="term" value="P:carbon utilization"/>
    <property type="evidence" value="ECO:0007669"/>
    <property type="project" value="InterPro"/>
</dbReference>
<evidence type="ECO:0000256" key="3">
    <source>
        <dbReference type="ARBA" id="ARBA00022833"/>
    </source>
</evidence>
<dbReference type="EMBL" id="QEKQ01000001">
    <property type="protein sequence ID" value="PVY79299.1"/>
    <property type="molecule type" value="Genomic_DNA"/>
</dbReference>
<dbReference type="GO" id="GO:0008270">
    <property type="term" value="F:zinc ion binding"/>
    <property type="evidence" value="ECO:0007669"/>
    <property type="project" value="UniProtKB-UniRule"/>
</dbReference>
<protein>
    <recommendedName>
        <fullName evidence="7">Carbonic anhydrase</fullName>
        <ecNumber evidence="7">4.2.1.1</ecNumber>
    </recommendedName>
    <alternativeName>
        <fullName evidence="7">Carbonate dehydratase</fullName>
    </alternativeName>
</protein>
<comment type="catalytic activity">
    <reaction evidence="5 7">
        <text>hydrogencarbonate + H(+) = CO2 + H2O</text>
        <dbReference type="Rhea" id="RHEA:10748"/>
        <dbReference type="ChEBI" id="CHEBI:15377"/>
        <dbReference type="ChEBI" id="CHEBI:15378"/>
        <dbReference type="ChEBI" id="CHEBI:16526"/>
        <dbReference type="ChEBI" id="CHEBI:17544"/>
        <dbReference type="EC" id="4.2.1.1"/>
    </reaction>
</comment>
<evidence type="ECO:0000313" key="8">
    <source>
        <dbReference type="EMBL" id="PVY79299.1"/>
    </source>
</evidence>
<proteinExistence type="inferred from homology"/>
<dbReference type="NCBIfam" id="NF007756">
    <property type="entry name" value="PRK10437.1"/>
    <property type="match status" value="1"/>
</dbReference>
<dbReference type="Gene3D" id="3.40.1050.10">
    <property type="entry name" value="Carbonic anhydrase"/>
    <property type="match status" value="1"/>
</dbReference>
<reference evidence="8 9" key="1">
    <citation type="submission" date="2018-04" db="EMBL/GenBank/DDBJ databases">
        <title>Genomic Encyclopedia of Type Strains, Phase IV (KMG-IV): sequencing the most valuable type-strain genomes for metagenomic binning, comparative biology and taxonomic classification.</title>
        <authorList>
            <person name="Goeker M."/>
        </authorList>
    </citation>
    <scope>NUCLEOTIDE SEQUENCE [LARGE SCALE GENOMIC DNA]</scope>
    <source>
        <strain evidence="8 9">DSM 28688</strain>
    </source>
</reference>
<comment type="cofactor">
    <cofactor evidence="6">
        <name>Zn(2+)</name>
        <dbReference type="ChEBI" id="CHEBI:29105"/>
    </cofactor>
    <text evidence="6">Binds 1 zinc ion per subunit.</text>
</comment>
<dbReference type="EC" id="4.2.1.1" evidence="7"/>
<dbReference type="InterPro" id="IPR036874">
    <property type="entry name" value="Carbonic_anhydrase_sf"/>
</dbReference>
<comment type="similarity">
    <text evidence="1 7">Belongs to the beta-class carbonic anhydrase family.</text>
</comment>
<dbReference type="CDD" id="cd00883">
    <property type="entry name" value="beta_CA_cladeA"/>
    <property type="match status" value="1"/>
</dbReference>
<dbReference type="GO" id="GO:0004089">
    <property type="term" value="F:carbonate dehydratase activity"/>
    <property type="evidence" value="ECO:0007669"/>
    <property type="project" value="UniProtKB-UniRule"/>
</dbReference>
<dbReference type="AlphaFoldDB" id="A0A2U1D1P5"/>
<dbReference type="SUPFAM" id="SSF53056">
    <property type="entry name" value="beta-carbonic anhydrase, cab"/>
    <property type="match status" value="1"/>
</dbReference>
<evidence type="ECO:0000256" key="5">
    <source>
        <dbReference type="ARBA" id="ARBA00048348"/>
    </source>
</evidence>
<dbReference type="PROSITE" id="PS00705">
    <property type="entry name" value="PROK_CO2_ANHYDRASE_2"/>
    <property type="match status" value="1"/>
</dbReference>
<dbReference type="PANTHER" id="PTHR11002:SF76">
    <property type="entry name" value="CARBONIC ANHYDRASE"/>
    <property type="match status" value="1"/>
</dbReference>
<accession>A0A2U1D1P5</accession>
<evidence type="ECO:0000256" key="2">
    <source>
        <dbReference type="ARBA" id="ARBA00022723"/>
    </source>
</evidence>
<dbReference type="SMART" id="SM00947">
    <property type="entry name" value="Pro_CA"/>
    <property type="match status" value="1"/>
</dbReference>
<feature type="binding site" evidence="6">
    <location>
        <position position="71"/>
    </location>
    <ligand>
        <name>Zn(2+)</name>
        <dbReference type="ChEBI" id="CHEBI:29105"/>
    </ligand>
</feature>
<comment type="caution">
    <text evidence="8">The sequence shown here is derived from an EMBL/GenBank/DDBJ whole genome shotgun (WGS) entry which is preliminary data.</text>
</comment>
<organism evidence="8 9">
    <name type="scientific">Tamilnaduibacter salinus</name>
    <dbReference type="NCBI Taxonomy" id="1484056"/>
    <lineage>
        <taxon>Bacteria</taxon>
        <taxon>Pseudomonadati</taxon>
        <taxon>Pseudomonadota</taxon>
        <taxon>Gammaproteobacteria</taxon>
        <taxon>Pseudomonadales</taxon>
        <taxon>Marinobacteraceae</taxon>
        <taxon>Tamilnaduibacter</taxon>
    </lineage>
</organism>
<feature type="binding site" evidence="6">
    <location>
        <position position="69"/>
    </location>
    <ligand>
        <name>Zn(2+)</name>
        <dbReference type="ChEBI" id="CHEBI:29105"/>
    </ligand>
</feature>
<keyword evidence="2 6" id="KW-0479">Metal-binding</keyword>
<evidence type="ECO:0000313" key="9">
    <source>
        <dbReference type="Proteomes" id="UP000245887"/>
    </source>
</evidence>
<evidence type="ECO:0000256" key="6">
    <source>
        <dbReference type="PIRSR" id="PIRSR601765-1"/>
    </source>
</evidence>
<dbReference type="Proteomes" id="UP000245887">
    <property type="component" value="Unassembled WGS sequence"/>
</dbReference>
<evidence type="ECO:0000256" key="4">
    <source>
        <dbReference type="ARBA" id="ARBA00023239"/>
    </source>
</evidence>
<keyword evidence="3 6" id="KW-0862">Zinc</keyword>
<feature type="binding site" evidence="6">
    <location>
        <position position="128"/>
    </location>
    <ligand>
        <name>Zn(2+)</name>
        <dbReference type="ChEBI" id="CHEBI:29105"/>
    </ligand>
</feature>
<dbReference type="InterPro" id="IPR001765">
    <property type="entry name" value="Carbonic_anhydrase"/>
</dbReference>
<evidence type="ECO:0000256" key="1">
    <source>
        <dbReference type="ARBA" id="ARBA00006217"/>
    </source>
</evidence>
<name>A0A2U1D1P5_9GAMM</name>
<feature type="binding site" evidence="6">
    <location>
        <position position="125"/>
    </location>
    <ligand>
        <name>Zn(2+)</name>
        <dbReference type="ChEBI" id="CHEBI:29105"/>
    </ligand>
</feature>
<comment type="function">
    <text evidence="7">Reversible hydration of carbon dioxide.</text>
</comment>
<dbReference type="PANTHER" id="PTHR11002">
    <property type="entry name" value="CARBONIC ANHYDRASE"/>
    <property type="match status" value="1"/>
</dbReference>
<dbReference type="Pfam" id="PF00484">
    <property type="entry name" value="Pro_CA"/>
    <property type="match status" value="1"/>
</dbReference>
<gene>
    <name evidence="8" type="ORF">C8D92_101512</name>
</gene>
<dbReference type="FunFam" id="3.40.1050.10:FF:000001">
    <property type="entry name" value="Carbonic anhydrase"/>
    <property type="match status" value="1"/>
</dbReference>
<keyword evidence="4 7" id="KW-0456">Lyase</keyword>
<dbReference type="InterPro" id="IPR015892">
    <property type="entry name" value="Carbonic_anhydrase_CS"/>
</dbReference>
<sequence>MPLNGGLSVHYSGLSGVPVSGIWFRETMRILNELFKRNREWAERIKAEDPGFFERLSAQQTPDYLWIGCADSRVPANQIVDLMPGEVFVHRNIANVVVHTDINCLSVLQFAVDVLKVKHIMVVGHYGCGGVKAAYDDSAPGLISHWLRHIQDVRDQHQPLLDSLDSEQDRIDRLCELNVLEQVRHVSQTETLRNAWRRGQPVSIHGWIYDLQDGRLRDTGLCITDEEERAPLYRESLNALSKRPVRDTSVSSG</sequence>